<proteinExistence type="predicted"/>
<keyword evidence="1" id="KW-0472">Membrane</keyword>
<accession>A0AAE9AB41</accession>
<sequence>MNVEEYFPEGLSVIHHDESQREGRSSHEVCVSSDFRNLKKIFKLQDTQNPAALHCHICYKNISGPINNMDFVKPCNCQLMFVHTECAARNRKKFGEAKCSNCGQESTIQRTAKLRRSRKVEHGIGCCSDKGPLCMICNDKNHQYKPHQKDSERNLGCKIKPCFCRKVFHFGCLRPLIEEKPLCSECKVIYSGFEPATVKQFFKAKWAWFILYIVVLSLFSSLLIFAARNSLLFTTRSSNVDMIDKEIILSILAVFFLIVIIATMFSVIRYTLWISIPQFKIREGKFILNPFKALNQMKSERKSSDRESEKDFENIPLNDMREQASVDAEDPVEGARNCEADDMTLGQHMFGIYATHHSSSTPIDKPSLGFVFNSA</sequence>
<name>A0AAE9AB41_CAEBR</name>
<evidence type="ECO:0000313" key="3">
    <source>
        <dbReference type="Proteomes" id="UP000827892"/>
    </source>
</evidence>
<keyword evidence="1" id="KW-0812">Transmembrane</keyword>
<evidence type="ECO:0000256" key="1">
    <source>
        <dbReference type="SAM" id="Phobius"/>
    </source>
</evidence>
<protein>
    <submittedName>
        <fullName evidence="2">Uncharacterized protein</fullName>
    </submittedName>
</protein>
<evidence type="ECO:0000313" key="2">
    <source>
        <dbReference type="EMBL" id="ULT95115.1"/>
    </source>
</evidence>
<gene>
    <name evidence="2" type="ORF">L3Y34_004091</name>
</gene>
<dbReference type="AlphaFoldDB" id="A0AAE9AB41"/>
<organism evidence="2 3">
    <name type="scientific">Caenorhabditis briggsae</name>
    <dbReference type="NCBI Taxonomy" id="6238"/>
    <lineage>
        <taxon>Eukaryota</taxon>
        <taxon>Metazoa</taxon>
        <taxon>Ecdysozoa</taxon>
        <taxon>Nematoda</taxon>
        <taxon>Chromadorea</taxon>
        <taxon>Rhabditida</taxon>
        <taxon>Rhabditina</taxon>
        <taxon>Rhabditomorpha</taxon>
        <taxon>Rhabditoidea</taxon>
        <taxon>Rhabditidae</taxon>
        <taxon>Peloderinae</taxon>
        <taxon>Caenorhabditis</taxon>
    </lineage>
</organism>
<dbReference type="EMBL" id="CP090894">
    <property type="protein sequence ID" value="ULT95115.1"/>
    <property type="molecule type" value="Genomic_DNA"/>
</dbReference>
<feature type="transmembrane region" description="Helical" evidence="1">
    <location>
        <begin position="206"/>
        <end position="227"/>
    </location>
</feature>
<dbReference type="Proteomes" id="UP000827892">
    <property type="component" value="Chromosome IV"/>
</dbReference>
<dbReference type="InterPro" id="IPR013083">
    <property type="entry name" value="Znf_RING/FYVE/PHD"/>
</dbReference>
<dbReference type="Gene3D" id="3.30.40.10">
    <property type="entry name" value="Zinc/RING finger domain, C3HC4 (zinc finger)"/>
    <property type="match status" value="1"/>
</dbReference>
<keyword evidence="1" id="KW-1133">Transmembrane helix</keyword>
<reference evidence="2 3" key="1">
    <citation type="submission" date="2022-05" db="EMBL/GenBank/DDBJ databases">
        <title>Chromosome-level reference genomes for two strains of Caenorhabditis briggsae: an improved platform for comparative genomics.</title>
        <authorList>
            <person name="Stevens L."/>
            <person name="Andersen E.C."/>
        </authorList>
    </citation>
    <scope>NUCLEOTIDE SEQUENCE [LARGE SCALE GENOMIC DNA]</scope>
    <source>
        <strain evidence="2">QX1410_ONT</strain>
        <tissue evidence="2">Whole-organism</tissue>
    </source>
</reference>
<feature type="transmembrane region" description="Helical" evidence="1">
    <location>
        <begin position="247"/>
        <end position="272"/>
    </location>
</feature>